<reference evidence="3 4" key="1">
    <citation type="submission" date="2019-08" db="EMBL/GenBank/DDBJ databases">
        <authorList>
            <person name="Alioto T."/>
            <person name="Alioto T."/>
            <person name="Gomez Garrido J."/>
        </authorList>
    </citation>
    <scope>NUCLEOTIDE SEQUENCE [LARGE SCALE GENOMIC DNA]</scope>
</reference>
<dbReference type="OrthoDB" id="6621683at2759"/>
<dbReference type="GO" id="GO:0003676">
    <property type="term" value="F:nucleic acid binding"/>
    <property type="evidence" value="ECO:0007669"/>
    <property type="project" value="InterPro"/>
</dbReference>
<feature type="region of interest" description="Disordered" evidence="1">
    <location>
        <begin position="1"/>
        <end position="41"/>
    </location>
</feature>
<feature type="compositionally biased region" description="Polar residues" evidence="1">
    <location>
        <begin position="26"/>
        <end position="40"/>
    </location>
</feature>
<dbReference type="AlphaFoldDB" id="A0A5E4MSM0"/>
<name>A0A5E4MSM0_9HEMI</name>
<dbReference type="InterPro" id="IPR012337">
    <property type="entry name" value="RNaseH-like_sf"/>
</dbReference>
<feature type="compositionally biased region" description="Acidic residues" evidence="1">
    <location>
        <begin position="15"/>
        <end position="25"/>
    </location>
</feature>
<dbReference type="SUPFAM" id="SSF53098">
    <property type="entry name" value="Ribonuclease H-like"/>
    <property type="match status" value="1"/>
</dbReference>
<feature type="non-terminal residue" evidence="3">
    <location>
        <position position="1"/>
    </location>
</feature>
<evidence type="ECO:0000256" key="1">
    <source>
        <dbReference type="SAM" id="MobiDB-lite"/>
    </source>
</evidence>
<dbReference type="InterPro" id="IPR058520">
    <property type="entry name" value="DUF8207"/>
</dbReference>
<dbReference type="EMBL" id="CABPRJ010001123">
    <property type="protein sequence ID" value="VVC35223.1"/>
    <property type="molecule type" value="Genomic_DNA"/>
</dbReference>
<dbReference type="Proteomes" id="UP000325440">
    <property type="component" value="Unassembled WGS sequence"/>
</dbReference>
<feature type="domain" description="DUF8207" evidence="2">
    <location>
        <begin position="62"/>
        <end position="142"/>
    </location>
</feature>
<evidence type="ECO:0000313" key="3">
    <source>
        <dbReference type="EMBL" id="VVC35223.1"/>
    </source>
</evidence>
<gene>
    <name evidence="3" type="ORF">CINCED_3A022681</name>
</gene>
<sequence>PPEEKRELIQNFIKEEEEEEEDDEIQNVTHESLNESNVTEESIDVKKKYESEFDNWFNSPDFDKTYGPKKIHSQIVLGTSVVKFTGEKVIVVGSKKIEFRLTPGLLQLIFLKSPISYTRQDLDSYKSILLQTNAHLTADGSKKSNLVYWNSPNELVDRLRLLCASKTARNTRTNEIISILEELLEAGLIKHCFTKYVSAIPLKSKTRKEVTKAMSDILTFRSPNTTKACVVERFNRTLKGNMFRAFTANGSREWVSILSQLIEKYNSSKHRTTGMTPIQADQNPSSVMLNQRSIPVRKKKFIVGDKVRVSVNKGVFTKGYLPNWSTEVFTVVKINDTLPFTYRLEDYKGNPIIGCFYTEEINKTSFPHD</sequence>
<dbReference type="PANTHER" id="PTHR46585:SF1">
    <property type="entry name" value="CHROMO DOMAIN-CONTAINING PROTEIN"/>
    <property type="match status" value="1"/>
</dbReference>
<keyword evidence="4" id="KW-1185">Reference proteome</keyword>
<evidence type="ECO:0000259" key="2">
    <source>
        <dbReference type="Pfam" id="PF26634"/>
    </source>
</evidence>
<organism evidence="3 4">
    <name type="scientific">Cinara cedri</name>
    <dbReference type="NCBI Taxonomy" id="506608"/>
    <lineage>
        <taxon>Eukaryota</taxon>
        <taxon>Metazoa</taxon>
        <taxon>Ecdysozoa</taxon>
        <taxon>Arthropoda</taxon>
        <taxon>Hexapoda</taxon>
        <taxon>Insecta</taxon>
        <taxon>Pterygota</taxon>
        <taxon>Neoptera</taxon>
        <taxon>Paraneoptera</taxon>
        <taxon>Hemiptera</taxon>
        <taxon>Sternorrhyncha</taxon>
        <taxon>Aphidomorpha</taxon>
        <taxon>Aphidoidea</taxon>
        <taxon>Aphididae</taxon>
        <taxon>Lachninae</taxon>
        <taxon>Cinara</taxon>
    </lineage>
</organism>
<protein>
    <submittedName>
        <fullName evidence="3">Ribonuclease H-like domain</fullName>
    </submittedName>
</protein>
<dbReference type="PANTHER" id="PTHR46585">
    <property type="entry name" value="INTEGRASE CORE DOMAIN CONTAINING PROTEIN"/>
    <property type="match status" value="1"/>
</dbReference>
<dbReference type="Gene3D" id="3.30.420.10">
    <property type="entry name" value="Ribonuclease H-like superfamily/Ribonuclease H"/>
    <property type="match status" value="1"/>
</dbReference>
<dbReference type="InterPro" id="IPR036397">
    <property type="entry name" value="RNaseH_sf"/>
</dbReference>
<proteinExistence type="predicted"/>
<dbReference type="Pfam" id="PF26634">
    <property type="entry name" value="DUF8207"/>
    <property type="match status" value="1"/>
</dbReference>
<evidence type="ECO:0000313" key="4">
    <source>
        <dbReference type="Proteomes" id="UP000325440"/>
    </source>
</evidence>
<accession>A0A5E4MSM0</accession>